<keyword evidence="3" id="KW-1185">Reference proteome</keyword>
<feature type="signal peptide" evidence="1">
    <location>
        <begin position="1"/>
        <end position="20"/>
    </location>
</feature>
<dbReference type="Gene3D" id="3.40.190.10">
    <property type="entry name" value="Periplasmic binding protein-like II"/>
    <property type="match status" value="2"/>
</dbReference>
<evidence type="ECO:0000256" key="1">
    <source>
        <dbReference type="SAM" id="SignalP"/>
    </source>
</evidence>
<keyword evidence="1" id="KW-0732">Signal</keyword>
<dbReference type="InterPro" id="IPR050490">
    <property type="entry name" value="Bact_solute-bd_prot1"/>
</dbReference>
<name>A0ABT5YSZ5_9ACTN</name>
<dbReference type="Proteomes" id="UP001220022">
    <property type="component" value="Unassembled WGS sequence"/>
</dbReference>
<evidence type="ECO:0000313" key="3">
    <source>
        <dbReference type="Proteomes" id="UP001220022"/>
    </source>
</evidence>
<dbReference type="InterPro" id="IPR006059">
    <property type="entry name" value="SBP"/>
</dbReference>
<dbReference type="RefSeq" id="WP_275807710.1">
    <property type="nucleotide sequence ID" value="NZ_BAAANM010000008.1"/>
</dbReference>
<proteinExistence type="predicted"/>
<protein>
    <submittedName>
        <fullName evidence="2">Sugar ABC transporter substrate-binding protein</fullName>
    </submittedName>
</protein>
<accession>A0ABT5YSZ5</accession>
<sequence length="447" mass="48502">MSVSATAVACATILSSTACSGAQGDRSHRPPHTVNVLMVDNPQMLDLERLTATYFTKATGIKVNFTVLPEDHLRDEGNKDFSRQSGRYDVASLSNYEVPIYAKAGWLAPLTGYAADDRSFDQNDILAPMEESLTVSRQVYAEPFYGESSFLMYRKDLLAAKNLAMPAHPTWAQVASMAARLDGAAPGMKGICLRGQPGWGEVIAPLTTVVNTFGGTWFAADWNAELTSDPFKQATRFYVDLVRQHGEAKAAQAGYSECLNDMEHGRTAMWYDSTAAAGTLEQSDSPVKGDIGYAPAPVEDTTDSGWIYTWAWAVEKASQRRDDAWKFISWASSKGYENLVGNTLGWSRVPAGKRGSTYRNSQYAQVAAAFANATLNAINTVNPDFAGIQPRPTTGVQFVDIPEFSGLGDEVSQRISAAIAGRMSVDDALQQSQELAERISTKYTGSG</sequence>
<dbReference type="CDD" id="cd13585">
    <property type="entry name" value="PBP2_TMBP_like"/>
    <property type="match status" value="1"/>
</dbReference>
<comment type="caution">
    <text evidence="2">The sequence shown here is derived from an EMBL/GenBank/DDBJ whole genome shotgun (WGS) entry which is preliminary data.</text>
</comment>
<dbReference type="SUPFAM" id="SSF53850">
    <property type="entry name" value="Periplasmic binding protein-like II"/>
    <property type="match status" value="1"/>
</dbReference>
<reference evidence="2 3" key="1">
    <citation type="submission" date="2023-03" db="EMBL/GenBank/DDBJ databases">
        <title>Draft genome sequence of type strain Streptomyces ferralitis JCM 14344.</title>
        <authorList>
            <person name="Klaysubun C."/>
            <person name="Duangmal K."/>
        </authorList>
    </citation>
    <scope>NUCLEOTIDE SEQUENCE [LARGE SCALE GENOMIC DNA]</scope>
    <source>
        <strain evidence="2 3">JCM 14344</strain>
    </source>
</reference>
<feature type="chain" id="PRO_5047216648" evidence="1">
    <location>
        <begin position="21"/>
        <end position="447"/>
    </location>
</feature>
<dbReference type="Pfam" id="PF01547">
    <property type="entry name" value="SBP_bac_1"/>
    <property type="match status" value="1"/>
</dbReference>
<organism evidence="2 3">
    <name type="scientific">Streptantibioticus ferralitis</name>
    <dbReference type="NCBI Taxonomy" id="236510"/>
    <lineage>
        <taxon>Bacteria</taxon>
        <taxon>Bacillati</taxon>
        <taxon>Actinomycetota</taxon>
        <taxon>Actinomycetes</taxon>
        <taxon>Kitasatosporales</taxon>
        <taxon>Streptomycetaceae</taxon>
        <taxon>Streptantibioticus</taxon>
    </lineage>
</organism>
<dbReference type="PANTHER" id="PTHR43649:SF12">
    <property type="entry name" value="DIACETYLCHITOBIOSE BINDING PROTEIN DASA"/>
    <property type="match status" value="1"/>
</dbReference>
<evidence type="ECO:0000313" key="2">
    <source>
        <dbReference type="EMBL" id="MDF2254723.1"/>
    </source>
</evidence>
<dbReference type="EMBL" id="JARHTQ010000002">
    <property type="protein sequence ID" value="MDF2254723.1"/>
    <property type="molecule type" value="Genomic_DNA"/>
</dbReference>
<gene>
    <name evidence="2" type="ORF">P2L57_02920</name>
</gene>
<dbReference type="PANTHER" id="PTHR43649">
    <property type="entry name" value="ARABINOSE-BINDING PROTEIN-RELATED"/>
    <property type="match status" value="1"/>
</dbReference>